<evidence type="ECO:0000313" key="1">
    <source>
        <dbReference type="EMBL" id="ACF45136.1"/>
    </source>
</evidence>
<dbReference type="Proteomes" id="UP000002725">
    <property type="component" value="Chromosome"/>
</dbReference>
<protein>
    <submittedName>
        <fullName evidence="1">RNA-directed DNA polymerase</fullName>
    </submittedName>
</protein>
<keyword evidence="2" id="KW-1185">Reference proteome</keyword>
<dbReference type="eggNOG" id="COG3344">
    <property type="taxonomic scope" value="Bacteria"/>
</dbReference>
<dbReference type="HOGENOM" id="CLU_2792234_0_0_10"/>
<evidence type="ECO:0000313" key="2">
    <source>
        <dbReference type="Proteomes" id="UP000002725"/>
    </source>
</evidence>
<dbReference type="STRING" id="290512.Paes_0075"/>
<keyword evidence="1" id="KW-0548">Nucleotidyltransferase</keyword>
<accession>B4S342</accession>
<dbReference type="EMBL" id="CP001108">
    <property type="protein sequence ID" value="ACF45136.1"/>
    <property type="molecule type" value="Genomic_DNA"/>
</dbReference>
<keyword evidence="1" id="KW-0808">Transferase</keyword>
<gene>
    <name evidence="1" type="ordered locus">Paes_0075</name>
</gene>
<dbReference type="KEGG" id="paa:Paes_0075"/>
<proteinExistence type="predicted"/>
<dbReference type="AlphaFoldDB" id="B4S342"/>
<sequence length="69" mass="7987">MTKSFEISKKLVWEAYKCFKANEGAAGVDHETIKQFDRHLKDNLYKIWNRMSSGSYFPPPVKGVPIPKK</sequence>
<dbReference type="GO" id="GO:0003964">
    <property type="term" value="F:RNA-directed DNA polymerase activity"/>
    <property type="evidence" value="ECO:0007669"/>
    <property type="project" value="UniProtKB-KW"/>
</dbReference>
<keyword evidence="1" id="KW-0695">RNA-directed DNA polymerase</keyword>
<reference evidence="1" key="1">
    <citation type="submission" date="2008-06" db="EMBL/GenBank/DDBJ databases">
        <title>Complete sequence of chromosome of Prosthecochloris aestuarii DSM 271.</title>
        <authorList>
            <consortium name="US DOE Joint Genome Institute"/>
            <person name="Lucas S."/>
            <person name="Copeland A."/>
            <person name="Lapidus A."/>
            <person name="Glavina del Rio T."/>
            <person name="Dalin E."/>
            <person name="Tice H."/>
            <person name="Bruce D."/>
            <person name="Goodwin L."/>
            <person name="Pitluck S."/>
            <person name="Schmutz J."/>
            <person name="Larimer F."/>
            <person name="Land M."/>
            <person name="Hauser L."/>
            <person name="Kyrpides N."/>
            <person name="Anderson I."/>
            <person name="Liu Z."/>
            <person name="Li T."/>
            <person name="Zhao F."/>
            <person name="Overmann J."/>
            <person name="Bryant D.A."/>
            <person name="Richardson P."/>
        </authorList>
    </citation>
    <scope>NUCLEOTIDE SEQUENCE [LARGE SCALE GENOMIC DNA]</scope>
    <source>
        <strain evidence="1">DSM 271</strain>
    </source>
</reference>
<organism evidence="1 2">
    <name type="scientific">Prosthecochloris aestuarii (strain DSM 271 / SK 413)</name>
    <dbReference type="NCBI Taxonomy" id="290512"/>
    <lineage>
        <taxon>Bacteria</taxon>
        <taxon>Pseudomonadati</taxon>
        <taxon>Chlorobiota</taxon>
        <taxon>Chlorobiia</taxon>
        <taxon>Chlorobiales</taxon>
        <taxon>Chlorobiaceae</taxon>
        <taxon>Prosthecochloris</taxon>
    </lineage>
</organism>
<name>B4S342_PROA2</name>